<dbReference type="GeneID" id="1483774"/>
<keyword evidence="2" id="KW-1185">Reference proteome</keyword>
<dbReference type="KEGG" id="afu:AF_0558"/>
<dbReference type="EnsemblBacteria" id="AAB90688">
    <property type="protein sequence ID" value="AAB90688"/>
    <property type="gene ID" value="AF_0558"/>
</dbReference>
<gene>
    <name evidence="1" type="ordered locus">AF_0558</name>
</gene>
<dbReference type="PaxDb" id="224325-AF_0558"/>
<dbReference type="OrthoDB" id="56850at2157"/>
<accession>O29693</accession>
<dbReference type="PANTHER" id="PTHR39180">
    <property type="match status" value="1"/>
</dbReference>
<sequence>MSEEETVKQLEPLLKKIAENQEHLIEAIDKLVWLEKSGNLDALLGFSALIKIVQDSISDAVVERNMEMISNIGLISTKFTSDRALVLLNALGDAICRCEREPEPVGMVGLMKALREPEVQKALGMLLNIARELGKNI</sequence>
<dbReference type="InterPro" id="IPR012440">
    <property type="entry name" value="DUF1641"/>
</dbReference>
<dbReference type="Proteomes" id="UP000002199">
    <property type="component" value="Chromosome"/>
</dbReference>
<dbReference type="PhylomeDB" id="O29693"/>
<dbReference type="STRING" id="224325.AF_0558"/>
<evidence type="ECO:0000313" key="2">
    <source>
        <dbReference type="Proteomes" id="UP000002199"/>
    </source>
</evidence>
<dbReference type="PANTHER" id="PTHR39180:SF2">
    <property type="entry name" value="DUF1641 DOMAIN-CONTAINING PROTEIN"/>
    <property type="match status" value="1"/>
</dbReference>
<evidence type="ECO:0008006" key="3">
    <source>
        <dbReference type="Google" id="ProtNLM"/>
    </source>
</evidence>
<dbReference type="Pfam" id="PF07849">
    <property type="entry name" value="DUF1641"/>
    <property type="match status" value="1"/>
</dbReference>
<dbReference type="eggNOG" id="arCOG02113">
    <property type="taxonomic scope" value="Archaea"/>
</dbReference>
<dbReference type="RefSeq" id="WP_010878065.1">
    <property type="nucleotide sequence ID" value="NC_000917.1"/>
</dbReference>
<reference evidence="1 2" key="1">
    <citation type="journal article" date="1997" name="Nature">
        <title>The complete genome sequence of the hyperthermophilic, sulphate-reducing archaeon Archaeoglobus fulgidus.</title>
        <authorList>
            <person name="Klenk H.P."/>
            <person name="Clayton R.A."/>
            <person name="Tomb J."/>
            <person name="White O."/>
            <person name="Nelson K.E."/>
            <person name="Ketchum K.A."/>
            <person name="Dodson R.J."/>
            <person name="Gwinn M."/>
            <person name="Hickey E.K."/>
            <person name="Peterson J.D."/>
            <person name="Richardson D.L."/>
            <person name="Kerlavage A.R."/>
            <person name="Graham D.E."/>
            <person name="Kyrpides N.C."/>
            <person name="Fleischmann R.D."/>
            <person name="Quackenbush J."/>
            <person name="Lee N.H."/>
            <person name="Sutton G.G."/>
            <person name="Gill S."/>
            <person name="Kirkness E.F."/>
            <person name="Dougherty B.A."/>
            <person name="McKenney K."/>
            <person name="Adams M.D."/>
            <person name="Loftus B."/>
            <person name="Peterson S."/>
            <person name="Reich C.I."/>
            <person name="McNeil L.K."/>
            <person name="Badger J.H."/>
            <person name="Glodek A."/>
            <person name="Zhou L."/>
            <person name="Overbeek R."/>
            <person name="Gocayne J.D."/>
            <person name="Weidman J.F."/>
            <person name="McDonald L."/>
            <person name="Utterback T."/>
            <person name="Cotton M.D."/>
            <person name="Spriggs T."/>
            <person name="Artiach P."/>
            <person name="Kaine B.P."/>
            <person name="Sykes S.M."/>
            <person name="Sadow P.W."/>
            <person name="D'Andrea K.P."/>
            <person name="Bowman C."/>
            <person name="Fujii C."/>
            <person name="Garland S.A."/>
            <person name="Mason T.M."/>
            <person name="Olsen G.J."/>
            <person name="Fraser C.M."/>
            <person name="Smith H.O."/>
            <person name="Woese C.R."/>
            <person name="Venter J.C."/>
        </authorList>
    </citation>
    <scope>NUCLEOTIDE SEQUENCE [LARGE SCALE GENOMIC DNA]</scope>
    <source>
        <strain evidence="2">ATCC 49558 / DSM 4304 / JCM 9628 / NBRC 100126 / VC-16</strain>
    </source>
</reference>
<name>O29693_ARCFU</name>
<dbReference type="AlphaFoldDB" id="O29693"/>
<evidence type="ECO:0000313" key="1">
    <source>
        <dbReference type="EMBL" id="AAB90688.1"/>
    </source>
</evidence>
<organism evidence="1 2">
    <name type="scientific">Archaeoglobus fulgidus (strain ATCC 49558 / DSM 4304 / JCM 9628 / NBRC 100126 / VC-16)</name>
    <dbReference type="NCBI Taxonomy" id="224325"/>
    <lineage>
        <taxon>Archaea</taxon>
        <taxon>Methanobacteriati</taxon>
        <taxon>Methanobacteriota</taxon>
        <taxon>Archaeoglobi</taxon>
        <taxon>Archaeoglobales</taxon>
        <taxon>Archaeoglobaceae</taxon>
        <taxon>Archaeoglobus</taxon>
    </lineage>
</organism>
<dbReference type="EMBL" id="AE000782">
    <property type="protein sequence ID" value="AAB90688.1"/>
    <property type="molecule type" value="Genomic_DNA"/>
</dbReference>
<protein>
    <recommendedName>
        <fullName evidence="3">DUF1641 domain-containing protein</fullName>
    </recommendedName>
</protein>
<dbReference type="HOGENOM" id="CLU_152988_0_0_2"/>
<dbReference type="PIR" id="F69319">
    <property type="entry name" value="F69319"/>
</dbReference>
<proteinExistence type="predicted"/>